<feature type="domain" description="C2" evidence="3">
    <location>
        <begin position="425"/>
        <end position="544"/>
    </location>
</feature>
<dbReference type="EMBL" id="LNIX01000002">
    <property type="protein sequence ID" value="OXA60425.1"/>
    <property type="molecule type" value="Genomic_DNA"/>
</dbReference>
<dbReference type="AlphaFoldDB" id="A0A226ES15"/>
<name>A0A226ES15_FOLCA</name>
<feature type="region of interest" description="Disordered" evidence="1">
    <location>
        <begin position="212"/>
        <end position="389"/>
    </location>
</feature>
<dbReference type="Gene3D" id="2.60.40.150">
    <property type="entry name" value="C2 domain"/>
    <property type="match status" value="2"/>
</dbReference>
<dbReference type="SMART" id="SM00239">
    <property type="entry name" value="C2"/>
    <property type="match status" value="2"/>
</dbReference>
<feature type="compositionally biased region" description="Low complexity" evidence="1">
    <location>
        <begin position="342"/>
        <end position="354"/>
    </location>
</feature>
<feature type="compositionally biased region" description="Low complexity" evidence="1">
    <location>
        <begin position="263"/>
        <end position="275"/>
    </location>
</feature>
<dbReference type="PROSITE" id="PS50004">
    <property type="entry name" value="C2"/>
    <property type="match status" value="2"/>
</dbReference>
<keyword evidence="2" id="KW-0812">Transmembrane</keyword>
<organism evidence="4 5">
    <name type="scientific">Folsomia candida</name>
    <name type="common">Springtail</name>
    <dbReference type="NCBI Taxonomy" id="158441"/>
    <lineage>
        <taxon>Eukaryota</taxon>
        <taxon>Metazoa</taxon>
        <taxon>Ecdysozoa</taxon>
        <taxon>Arthropoda</taxon>
        <taxon>Hexapoda</taxon>
        <taxon>Collembola</taxon>
        <taxon>Entomobryomorpha</taxon>
        <taxon>Isotomoidea</taxon>
        <taxon>Isotomidae</taxon>
        <taxon>Proisotominae</taxon>
        <taxon>Folsomia</taxon>
    </lineage>
</organism>
<evidence type="ECO:0000256" key="2">
    <source>
        <dbReference type="SAM" id="Phobius"/>
    </source>
</evidence>
<evidence type="ECO:0000313" key="4">
    <source>
        <dbReference type="EMBL" id="OXA60425.1"/>
    </source>
</evidence>
<dbReference type="Pfam" id="PF00168">
    <property type="entry name" value="C2"/>
    <property type="match status" value="2"/>
</dbReference>
<dbReference type="CDD" id="cd08408">
    <property type="entry name" value="C2B_Synaptotagmin-14_16"/>
    <property type="match status" value="1"/>
</dbReference>
<dbReference type="Proteomes" id="UP000198287">
    <property type="component" value="Unassembled WGS sequence"/>
</dbReference>
<keyword evidence="2" id="KW-1133">Transmembrane helix</keyword>
<evidence type="ECO:0000313" key="5">
    <source>
        <dbReference type="Proteomes" id="UP000198287"/>
    </source>
</evidence>
<reference evidence="4 5" key="1">
    <citation type="submission" date="2015-12" db="EMBL/GenBank/DDBJ databases">
        <title>The genome of Folsomia candida.</title>
        <authorList>
            <person name="Faddeeva A."/>
            <person name="Derks M.F."/>
            <person name="Anvar Y."/>
            <person name="Smit S."/>
            <person name="Van Straalen N."/>
            <person name="Roelofs D."/>
        </authorList>
    </citation>
    <scope>NUCLEOTIDE SEQUENCE [LARGE SCALE GENOMIC DNA]</scope>
    <source>
        <strain evidence="4 5">VU population</strain>
        <tissue evidence="4">Whole body</tissue>
    </source>
</reference>
<dbReference type="InterPro" id="IPR000008">
    <property type="entry name" value="C2_dom"/>
</dbReference>
<dbReference type="InterPro" id="IPR035892">
    <property type="entry name" value="C2_domain_sf"/>
</dbReference>
<feature type="domain" description="C2" evidence="3">
    <location>
        <begin position="578"/>
        <end position="713"/>
    </location>
</feature>
<accession>A0A226ES15</accession>
<evidence type="ECO:0000256" key="1">
    <source>
        <dbReference type="SAM" id="MobiDB-lite"/>
    </source>
</evidence>
<feature type="transmembrane region" description="Helical" evidence="2">
    <location>
        <begin position="20"/>
        <end position="40"/>
    </location>
</feature>
<sequence>MVEVDVTEPEDIINVPVEATAFLAAVSALAVLLFVIFVYVNKKWRILNVGLNASKPTGRGTQIPVKQHDNSTKRLSPFRPHLGDSYILTPESSSDSEEDVLRRLRSQMSLQQHHETTLQDHRVSMSRGSPLLTTAVRSFSLDQASSHHHHPHHHHPHLMQHRSFDLTYHPLHQSTPNYSSNTAVPSSAGHNLFHGAGSSAYTSVRPLRIAGGRDMDNVASSSCTSNSSRRRSKGLMASSSMGGVRGGGERGDLMSLAEKGKVNSSSASSTSSNGSTEDDPTRAPHHQHHHHHHHGMRAHPVRVDPSRPVSVSSSTATTLVATPQPHSSHQQPPPPPIHHTHQQQQHAHSQHSAPCSTTGFRRMMPPRTKSIDSESPPPSQGCSTYGDSIADQDDHIFEVEEMSLAEGELGMVVDSGRGGTSSPVQCGSLEVALDYEAAARKMTVHVIQVRGVPPKDMGGANNTQIRLVLLPDRKQKHKTKVRPGEHPSFMETFVFSKVNPEDVSSLGIRFRLYGCERMRRERLLGECILGFGSLHLEMETTTWLNFEPRYHLSWDSKSETASLSRSDSASSTTSIQSGIPELLVGLAYNGTTGRLTVEIIKGSHFRQLAGGKAPDSYVKLVLVSCTGQEMGRSKTSLRRAQSNPLFKETFMFQVALFQVQEVTLLVSVYGRKGVTRRELLGWFALGYNSSGDEETTHWEDMCDAQGDQMCRWHVLQT</sequence>
<feature type="compositionally biased region" description="Low complexity" evidence="1">
    <location>
        <begin position="306"/>
        <end position="330"/>
    </location>
</feature>
<dbReference type="PANTHER" id="PTHR46129:SF2">
    <property type="entry name" value="SYNAPTOTAGMIN 14, ISOFORM D"/>
    <property type="match status" value="1"/>
</dbReference>
<proteinExistence type="predicted"/>
<dbReference type="FunFam" id="2.60.40.150:FF:000062">
    <property type="entry name" value="synaptotagmin-14 isoform X1"/>
    <property type="match status" value="1"/>
</dbReference>
<keyword evidence="5" id="KW-1185">Reference proteome</keyword>
<dbReference type="CDD" id="cd08389">
    <property type="entry name" value="C2A_Synaptotagmin-14_16"/>
    <property type="match status" value="1"/>
</dbReference>
<gene>
    <name evidence="4" type="ORF">Fcan01_05952</name>
</gene>
<protein>
    <submittedName>
        <fullName evidence="4">Synaptotagmin-16</fullName>
    </submittedName>
</protein>
<feature type="compositionally biased region" description="Basic residues" evidence="1">
    <location>
        <begin position="283"/>
        <end position="300"/>
    </location>
</feature>
<evidence type="ECO:0000259" key="3">
    <source>
        <dbReference type="PROSITE" id="PS50004"/>
    </source>
</evidence>
<dbReference type="PANTHER" id="PTHR46129">
    <property type="entry name" value="SYNAPTOTAGMIN 14, ISOFORM D"/>
    <property type="match status" value="1"/>
</dbReference>
<dbReference type="OMA" id="QDDHIFE"/>
<keyword evidence="2" id="KW-0472">Membrane</keyword>
<dbReference type="STRING" id="158441.A0A226ES15"/>
<dbReference type="OrthoDB" id="5978493at2759"/>
<comment type="caution">
    <text evidence="4">The sequence shown here is derived from an EMBL/GenBank/DDBJ whole genome shotgun (WGS) entry which is preliminary data.</text>
</comment>
<dbReference type="GO" id="GO:0005543">
    <property type="term" value="F:phospholipid binding"/>
    <property type="evidence" value="ECO:0007669"/>
    <property type="project" value="TreeGrafter"/>
</dbReference>
<dbReference type="SUPFAM" id="SSF49562">
    <property type="entry name" value="C2 domain (Calcium/lipid-binding domain, CaLB)"/>
    <property type="match status" value="2"/>
</dbReference>
<dbReference type="InterPro" id="IPR043541">
    <property type="entry name" value="SYT14/14L/16"/>
</dbReference>